<dbReference type="OMA" id="ALWHLWI"/>
<dbReference type="AlphaFoldDB" id="C1EBB5"/>
<dbReference type="STRING" id="296587.C1EBB5"/>
<evidence type="ECO:0000256" key="9">
    <source>
        <dbReference type="SAM" id="Phobius"/>
    </source>
</evidence>
<keyword evidence="8 9" id="KW-0472">Membrane</keyword>
<dbReference type="KEGG" id="mis:MICPUN_60372"/>
<dbReference type="PANTHER" id="PTHR13121:SF0">
    <property type="entry name" value="PHOSPHATIDYLINOSITOL GLYCAN ANCHOR BIOSYNTHESIS CLASS U PROTEIN"/>
    <property type="match status" value="1"/>
</dbReference>
<keyword evidence="7 9" id="KW-1133">Transmembrane helix</keyword>
<evidence type="ECO:0000313" key="10">
    <source>
        <dbReference type="EMBL" id="ACO65352.1"/>
    </source>
</evidence>
<evidence type="ECO:0000256" key="8">
    <source>
        <dbReference type="ARBA" id="ARBA00023136"/>
    </source>
</evidence>
<keyword evidence="11" id="KW-1185">Reference proteome</keyword>
<dbReference type="UniPathway" id="UPA00196"/>
<dbReference type="OrthoDB" id="498246at2759"/>
<comment type="pathway">
    <text evidence="2">Glycolipid biosynthesis; glycosylphosphatidylinositol-anchor biosynthesis.</text>
</comment>
<sequence>MRSRDRGAVALAAAGVLARVLLAILGWTESASERLELASPVDALARIREGHALWGMGQSPYGGSALHAPPLYLALVGPLVANAPAGLVASVPFIVADLVVAVAIHRVATASTRTSRARGSDAADASPTSPAWVVAMFLANPFSIASCAAASSAGFRAAALAVAVAGAVEGTPVVAGAGCAALAYLGDPTCAALTVPSLARAMAREGGFGEEGTGKKGKGKGRAGGGARSAFVHLCAWIVGWIVALVGVSQAVMSNARAAPMDWIRATYGFRLVAEDLSPNLGCFWYFFTEMFDNFRVFFLFAFDYFPVALCVPVVVRLGWDEPLFCVFVARLLCVVFSPYPTLGDASGYLALLPLFRAQLAGAGGLGYLVAAGYVASALLSPIMWRLWIVDRVANANFFFATTLAWMATQSALCVLCVERVVANSRLAKKKSE</sequence>
<keyword evidence="6" id="KW-0256">Endoplasmic reticulum</keyword>
<dbReference type="GO" id="GO:0042765">
    <property type="term" value="C:GPI-anchor transamidase complex"/>
    <property type="evidence" value="ECO:0007669"/>
    <property type="project" value="InterPro"/>
</dbReference>
<feature type="transmembrane region" description="Helical" evidence="9">
    <location>
        <begin position="360"/>
        <end position="385"/>
    </location>
</feature>
<comment type="subcellular location">
    <subcellularLocation>
        <location evidence="1">Endoplasmic reticulum membrane</location>
        <topology evidence="1">Multi-pass membrane protein</topology>
    </subcellularLocation>
</comment>
<dbReference type="GO" id="GO:0006506">
    <property type="term" value="P:GPI anchor biosynthetic process"/>
    <property type="evidence" value="ECO:0007669"/>
    <property type="project" value="UniProtKB-UniPathway"/>
</dbReference>
<dbReference type="RefSeq" id="XP_002504094.1">
    <property type="nucleotide sequence ID" value="XM_002504048.1"/>
</dbReference>
<feature type="transmembrane region" description="Helical" evidence="9">
    <location>
        <begin position="230"/>
        <end position="253"/>
    </location>
</feature>
<evidence type="ECO:0000256" key="6">
    <source>
        <dbReference type="ARBA" id="ARBA00022824"/>
    </source>
</evidence>
<evidence type="ECO:0000256" key="4">
    <source>
        <dbReference type="ARBA" id="ARBA00022502"/>
    </source>
</evidence>
<evidence type="ECO:0000256" key="3">
    <source>
        <dbReference type="ARBA" id="ARBA00010026"/>
    </source>
</evidence>
<evidence type="ECO:0000313" key="11">
    <source>
        <dbReference type="Proteomes" id="UP000002009"/>
    </source>
</evidence>
<dbReference type="EMBL" id="CP001328">
    <property type="protein sequence ID" value="ACO65352.1"/>
    <property type="molecule type" value="Genomic_DNA"/>
</dbReference>
<feature type="transmembrane region" description="Helical" evidence="9">
    <location>
        <begin position="295"/>
        <end position="316"/>
    </location>
</feature>
<dbReference type="GO" id="GO:0016255">
    <property type="term" value="P:attachment of GPI anchor to protein"/>
    <property type="evidence" value="ECO:0007669"/>
    <property type="project" value="InterPro"/>
</dbReference>
<organism evidence="10 11">
    <name type="scientific">Micromonas commoda (strain RCC299 / NOUM17 / CCMP2709)</name>
    <name type="common">Picoplanktonic green alga</name>
    <dbReference type="NCBI Taxonomy" id="296587"/>
    <lineage>
        <taxon>Eukaryota</taxon>
        <taxon>Viridiplantae</taxon>
        <taxon>Chlorophyta</taxon>
        <taxon>Mamiellophyceae</taxon>
        <taxon>Mamiellales</taxon>
        <taxon>Mamiellaceae</taxon>
        <taxon>Micromonas</taxon>
    </lineage>
</organism>
<dbReference type="eggNOG" id="KOG2552">
    <property type="taxonomic scope" value="Eukaryota"/>
</dbReference>
<feature type="transmembrane region" description="Helical" evidence="9">
    <location>
        <begin position="85"/>
        <end position="108"/>
    </location>
</feature>
<comment type="similarity">
    <text evidence="3">Belongs to the PIGU family.</text>
</comment>
<evidence type="ECO:0000256" key="5">
    <source>
        <dbReference type="ARBA" id="ARBA00022692"/>
    </source>
</evidence>
<accession>C1EBB5</accession>
<protein>
    <recommendedName>
        <fullName evidence="12">GPI transamidase subunit PIG-U</fullName>
    </recommendedName>
</protein>
<evidence type="ECO:0000256" key="1">
    <source>
        <dbReference type="ARBA" id="ARBA00004477"/>
    </source>
</evidence>
<dbReference type="Proteomes" id="UP000002009">
    <property type="component" value="Chromosome 7"/>
</dbReference>
<gene>
    <name evidence="10" type="ORF">MICPUN_60372</name>
</gene>
<reference evidence="10 11" key="1">
    <citation type="journal article" date="2009" name="Science">
        <title>Green evolution and dynamic adaptations revealed by genomes of the marine picoeukaryotes Micromonas.</title>
        <authorList>
            <person name="Worden A.Z."/>
            <person name="Lee J.H."/>
            <person name="Mock T."/>
            <person name="Rouze P."/>
            <person name="Simmons M.P."/>
            <person name="Aerts A.L."/>
            <person name="Allen A.E."/>
            <person name="Cuvelier M.L."/>
            <person name="Derelle E."/>
            <person name="Everett M.V."/>
            <person name="Foulon E."/>
            <person name="Grimwood J."/>
            <person name="Gundlach H."/>
            <person name="Henrissat B."/>
            <person name="Napoli C."/>
            <person name="McDonald S.M."/>
            <person name="Parker M.S."/>
            <person name="Rombauts S."/>
            <person name="Salamov A."/>
            <person name="Von Dassow P."/>
            <person name="Badger J.H."/>
            <person name="Coutinho P.M."/>
            <person name="Demir E."/>
            <person name="Dubchak I."/>
            <person name="Gentemann C."/>
            <person name="Eikrem W."/>
            <person name="Gready J.E."/>
            <person name="John U."/>
            <person name="Lanier W."/>
            <person name="Lindquist E.A."/>
            <person name="Lucas S."/>
            <person name="Mayer K.F."/>
            <person name="Moreau H."/>
            <person name="Not F."/>
            <person name="Otillar R."/>
            <person name="Panaud O."/>
            <person name="Pangilinan J."/>
            <person name="Paulsen I."/>
            <person name="Piegu B."/>
            <person name="Poliakov A."/>
            <person name="Robbens S."/>
            <person name="Schmutz J."/>
            <person name="Toulza E."/>
            <person name="Wyss T."/>
            <person name="Zelensky A."/>
            <person name="Zhou K."/>
            <person name="Armbrust E.V."/>
            <person name="Bhattacharya D."/>
            <person name="Goodenough U.W."/>
            <person name="Van de Peer Y."/>
            <person name="Grigoriev I.V."/>
        </authorList>
    </citation>
    <scope>NUCLEOTIDE SEQUENCE [LARGE SCALE GENOMIC DNA]</scope>
    <source>
        <strain evidence="11">RCC299 / NOUM17</strain>
    </source>
</reference>
<dbReference type="InterPro" id="IPR009600">
    <property type="entry name" value="PIG-U"/>
</dbReference>
<keyword evidence="4" id="KW-0337">GPI-anchor biosynthesis</keyword>
<keyword evidence="5 9" id="KW-0812">Transmembrane</keyword>
<evidence type="ECO:0008006" key="12">
    <source>
        <dbReference type="Google" id="ProtNLM"/>
    </source>
</evidence>
<dbReference type="GeneID" id="8245037"/>
<dbReference type="PANTHER" id="PTHR13121">
    <property type="entry name" value="GPI TRANSAMIDASE COMPONENT PIG-U"/>
    <property type="match status" value="1"/>
</dbReference>
<evidence type="ECO:0000256" key="7">
    <source>
        <dbReference type="ARBA" id="ARBA00022989"/>
    </source>
</evidence>
<dbReference type="FunCoup" id="C1EBB5">
    <property type="interactions" value="1878"/>
</dbReference>
<feature type="transmembrane region" description="Helical" evidence="9">
    <location>
        <begin position="323"/>
        <end position="340"/>
    </location>
</feature>
<proteinExistence type="inferred from homology"/>
<dbReference type="InParanoid" id="C1EBB5"/>
<evidence type="ECO:0000256" key="2">
    <source>
        <dbReference type="ARBA" id="ARBA00004687"/>
    </source>
</evidence>
<dbReference type="Pfam" id="PF06728">
    <property type="entry name" value="PIG-U"/>
    <property type="match status" value="1"/>
</dbReference>
<name>C1EBB5_MICCC</name>